<proteinExistence type="predicted"/>
<reference evidence="1 2" key="1">
    <citation type="submission" date="2021-06" db="EMBL/GenBank/DDBJ databases">
        <title>Caerostris extrusa draft genome.</title>
        <authorList>
            <person name="Kono N."/>
            <person name="Arakawa K."/>
        </authorList>
    </citation>
    <scope>NUCLEOTIDE SEQUENCE [LARGE SCALE GENOMIC DNA]</scope>
</reference>
<organism evidence="1 2">
    <name type="scientific">Caerostris extrusa</name>
    <name type="common">Bark spider</name>
    <name type="synonym">Caerostris bankana</name>
    <dbReference type="NCBI Taxonomy" id="172846"/>
    <lineage>
        <taxon>Eukaryota</taxon>
        <taxon>Metazoa</taxon>
        <taxon>Ecdysozoa</taxon>
        <taxon>Arthropoda</taxon>
        <taxon>Chelicerata</taxon>
        <taxon>Arachnida</taxon>
        <taxon>Araneae</taxon>
        <taxon>Araneomorphae</taxon>
        <taxon>Entelegynae</taxon>
        <taxon>Araneoidea</taxon>
        <taxon>Araneidae</taxon>
        <taxon>Caerostris</taxon>
    </lineage>
</organism>
<comment type="caution">
    <text evidence="1">The sequence shown here is derived from an EMBL/GenBank/DDBJ whole genome shotgun (WGS) entry which is preliminary data.</text>
</comment>
<accession>A0AAV4PTL9</accession>
<dbReference type="Proteomes" id="UP001054945">
    <property type="component" value="Unassembled WGS sequence"/>
</dbReference>
<evidence type="ECO:0008006" key="3">
    <source>
        <dbReference type="Google" id="ProtNLM"/>
    </source>
</evidence>
<evidence type="ECO:0000313" key="2">
    <source>
        <dbReference type="Proteomes" id="UP001054945"/>
    </source>
</evidence>
<evidence type="ECO:0000313" key="1">
    <source>
        <dbReference type="EMBL" id="GIY00271.1"/>
    </source>
</evidence>
<keyword evidence="2" id="KW-1185">Reference proteome</keyword>
<dbReference type="EMBL" id="BPLR01005158">
    <property type="protein sequence ID" value="GIY00271.1"/>
    <property type="molecule type" value="Genomic_DNA"/>
</dbReference>
<dbReference type="AlphaFoldDB" id="A0AAV4PTL9"/>
<gene>
    <name evidence="1" type="ORF">CEXT_345661</name>
</gene>
<protein>
    <recommendedName>
        <fullName evidence="3">Mos1 transposase HTH domain-containing protein</fullName>
    </recommendedName>
</protein>
<name>A0AAV4PTL9_CAEEX</name>
<sequence length="66" mass="7674">MLHKLANSCYAVYDEGAASEKNERMWFARFKSSDFNLGDQGRTVDLPPQVKIRLKHRLRLTTLYDA</sequence>